<dbReference type="SUPFAM" id="SSF103473">
    <property type="entry name" value="MFS general substrate transporter"/>
    <property type="match status" value="1"/>
</dbReference>
<evidence type="ECO:0000256" key="5">
    <source>
        <dbReference type="ARBA" id="ARBA00022989"/>
    </source>
</evidence>
<dbReference type="PANTHER" id="PTHR16172:SF41">
    <property type="entry name" value="MAJOR FACILITATOR SUPERFAMILY DOMAIN-CONTAINING PROTEIN 6-LIKE"/>
    <property type="match status" value="1"/>
</dbReference>
<dbReference type="InterPro" id="IPR051717">
    <property type="entry name" value="MFS_MFSD6"/>
</dbReference>
<evidence type="ECO:0000313" key="10">
    <source>
        <dbReference type="Proteomes" id="UP000289856"/>
    </source>
</evidence>
<gene>
    <name evidence="9" type="primary">ywbF</name>
    <name evidence="9" type="ORF">KCTCHS21_07160</name>
</gene>
<protein>
    <submittedName>
        <fullName evidence="9">Putative transporter YwbF</fullName>
    </submittedName>
</protein>
<keyword evidence="6 7" id="KW-0472">Membrane</keyword>
<keyword evidence="4 7" id="KW-0812">Transmembrane</keyword>
<feature type="transmembrane region" description="Helical" evidence="7">
    <location>
        <begin position="291"/>
        <end position="311"/>
    </location>
</feature>
<dbReference type="EMBL" id="AP019400">
    <property type="protein sequence ID" value="BBI31317.1"/>
    <property type="molecule type" value="Genomic_DNA"/>
</dbReference>
<dbReference type="InterPro" id="IPR036259">
    <property type="entry name" value="MFS_trans_sf"/>
</dbReference>
<dbReference type="GO" id="GO:0005886">
    <property type="term" value="C:plasma membrane"/>
    <property type="evidence" value="ECO:0007669"/>
    <property type="project" value="UniProtKB-SubCell"/>
</dbReference>
<proteinExistence type="inferred from homology"/>
<dbReference type="OrthoDB" id="1650886at2"/>
<dbReference type="Gene3D" id="1.20.1250.20">
    <property type="entry name" value="MFS general substrate transporter like domains"/>
    <property type="match status" value="2"/>
</dbReference>
<evidence type="ECO:0000256" key="3">
    <source>
        <dbReference type="ARBA" id="ARBA00022448"/>
    </source>
</evidence>
<feature type="transmembrane region" description="Helical" evidence="7">
    <location>
        <begin position="230"/>
        <end position="250"/>
    </location>
</feature>
<evidence type="ECO:0000259" key="8">
    <source>
        <dbReference type="PROSITE" id="PS50850"/>
    </source>
</evidence>
<feature type="transmembrane region" description="Helical" evidence="7">
    <location>
        <begin position="323"/>
        <end position="344"/>
    </location>
</feature>
<reference evidence="9 10" key="1">
    <citation type="submission" date="2019-01" db="EMBL/GenBank/DDBJ databases">
        <title>Complete genome sequence of Cohnella hallensis HS21 isolated from Korean fir (Abies koreana) rhizospheric soil.</title>
        <authorList>
            <person name="Jiang L."/>
            <person name="Kang S.W."/>
            <person name="Kim S."/>
            <person name="Jung J."/>
            <person name="Kim C.Y."/>
            <person name="Kim D.H."/>
            <person name="Kim S.W."/>
            <person name="Lee J."/>
        </authorList>
    </citation>
    <scope>NUCLEOTIDE SEQUENCE [LARGE SCALE GENOMIC DNA]</scope>
    <source>
        <strain evidence="9 10">HS21</strain>
    </source>
</reference>
<feature type="transmembrane region" description="Helical" evidence="7">
    <location>
        <begin position="155"/>
        <end position="175"/>
    </location>
</feature>
<name>A0A3T1CZM2_9BACL</name>
<dbReference type="PROSITE" id="PS50850">
    <property type="entry name" value="MFS"/>
    <property type="match status" value="1"/>
</dbReference>
<dbReference type="InterPro" id="IPR024989">
    <property type="entry name" value="MFS_assoc_dom"/>
</dbReference>
<dbReference type="AlphaFoldDB" id="A0A3T1CZM2"/>
<comment type="subcellular location">
    <subcellularLocation>
        <location evidence="1">Cell membrane</location>
        <topology evidence="1">Multi-pass membrane protein</topology>
    </subcellularLocation>
</comment>
<dbReference type="RefSeq" id="WP_130605163.1">
    <property type="nucleotide sequence ID" value="NZ_AP019400.1"/>
</dbReference>
<evidence type="ECO:0000256" key="6">
    <source>
        <dbReference type="ARBA" id="ARBA00023136"/>
    </source>
</evidence>
<feature type="transmembrane region" description="Helical" evidence="7">
    <location>
        <begin position="32"/>
        <end position="54"/>
    </location>
</feature>
<keyword evidence="5 7" id="KW-1133">Transmembrane helix</keyword>
<dbReference type="KEGG" id="cohn:KCTCHS21_07160"/>
<feature type="transmembrane region" description="Helical" evidence="7">
    <location>
        <begin position="7"/>
        <end position="26"/>
    </location>
</feature>
<keyword evidence="3" id="KW-0813">Transport</keyword>
<evidence type="ECO:0000256" key="4">
    <source>
        <dbReference type="ARBA" id="ARBA00022692"/>
    </source>
</evidence>
<feature type="transmembrane region" description="Helical" evidence="7">
    <location>
        <begin position="88"/>
        <end position="108"/>
    </location>
</feature>
<evidence type="ECO:0000313" key="9">
    <source>
        <dbReference type="EMBL" id="BBI31317.1"/>
    </source>
</evidence>
<feature type="domain" description="Major facilitator superfamily (MFS) profile" evidence="8">
    <location>
        <begin position="1"/>
        <end position="373"/>
    </location>
</feature>
<feature type="transmembrane region" description="Helical" evidence="7">
    <location>
        <begin position="350"/>
        <end position="368"/>
    </location>
</feature>
<evidence type="ECO:0000256" key="2">
    <source>
        <dbReference type="ARBA" id="ARBA00005241"/>
    </source>
</evidence>
<dbReference type="InterPro" id="IPR020846">
    <property type="entry name" value="MFS_dom"/>
</dbReference>
<evidence type="ECO:0000256" key="7">
    <source>
        <dbReference type="SAM" id="Phobius"/>
    </source>
</evidence>
<dbReference type="GO" id="GO:0022857">
    <property type="term" value="F:transmembrane transporter activity"/>
    <property type="evidence" value="ECO:0007669"/>
    <property type="project" value="InterPro"/>
</dbReference>
<dbReference type="Pfam" id="PF12832">
    <property type="entry name" value="MFS_1_like"/>
    <property type="match status" value="1"/>
</dbReference>
<dbReference type="Proteomes" id="UP000289856">
    <property type="component" value="Chromosome"/>
</dbReference>
<feature type="transmembrane region" description="Helical" evidence="7">
    <location>
        <begin position="196"/>
        <end position="218"/>
    </location>
</feature>
<sequence>MKTLASYYFFFYLGMSVLMPYTSLYFSDRGFTLTQVGLILSLWALVSIVAQPVMGMINDRINNPRKILMICAIAAPLLGMGFNMVESLFGILVLSLFFAWFQSSAGPIGDAMSVEIASKQGFTFGSVRLWGALSYAVGTFTTGILYDKFGYNNIFIYYLIVSLTICVVLLFLPATKVTRRKMTLFGQMGEVIRNKRFMIFVFTSMLVIMSATINLSFLPLYFKEMGFNKSWIGSAFAIAAIIEVPMFWVATKLSRKIGRYQLLCVAAAIYGIQYFTLFIFSDVYLTLGVQLMNGVAFAFIAGTAVEVVQSYATEGTSATLQTVHAAVTWGIGGIVGNAMGGMIVDHWGAPFLYFILFCLCATACVLYISTRHYQQTVGESSATNS</sequence>
<keyword evidence="10" id="KW-1185">Reference proteome</keyword>
<feature type="transmembrane region" description="Helical" evidence="7">
    <location>
        <begin position="262"/>
        <end position="285"/>
    </location>
</feature>
<evidence type="ECO:0000256" key="1">
    <source>
        <dbReference type="ARBA" id="ARBA00004651"/>
    </source>
</evidence>
<comment type="similarity">
    <text evidence="2">Belongs to the major facilitator superfamily. MFSD6 family.</text>
</comment>
<dbReference type="PANTHER" id="PTHR16172">
    <property type="entry name" value="MAJOR FACILITATOR SUPERFAMILY DOMAIN-CONTAINING PROTEIN 6-LIKE"/>
    <property type="match status" value="1"/>
</dbReference>
<accession>A0A3T1CZM2</accession>
<organism evidence="9 10">
    <name type="scientific">Cohnella abietis</name>
    <dbReference type="NCBI Taxonomy" id="2507935"/>
    <lineage>
        <taxon>Bacteria</taxon>
        <taxon>Bacillati</taxon>
        <taxon>Bacillota</taxon>
        <taxon>Bacilli</taxon>
        <taxon>Bacillales</taxon>
        <taxon>Paenibacillaceae</taxon>
        <taxon>Cohnella</taxon>
    </lineage>
</organism>